<dbReference type="AlphaFoldDB" id="A0A840AN29"/>
<name>A0A840AN29_9HYPH</name>
<proteinExistence type="predicted"/>
<protein>
    <submittedName>
        <fullName evidence="2">Uncharacterized protein</fullName>
    </submittedName>
</protein>
<feature type="transmembrane region" description="Helical" evidence="1">
    <location>
        <begin position="152"/>
        <end position="170"/>
    </location>
</feature>
<keyword evidence="1" id="KW-0472">Membrane</keyword>
<feature type="transmembrane region" description="Helical" evidence="1">
    <location>
        <begin position="176"/>
        <end position="195"/>
    </location>
</feature>
<evidence type="ECO:0000313" key="3">
    <source>
        <dbReference type="Proteomes" id="UP000553963"/>
    </source>
</evidence>
<keyword evidence="1" id="KW-0812">Transmembrane</keyword>
<sequence length="200" mass="20883">MAVTARFGFWAAVAACFFALAYGVPQVLQVAGWLTFPVDEILIFAPSLALAPSFVLANVGLYESTATGRRVFALAALALALHYAVLVSIVYVVQLGVVIPARLAGGNPVSALFGCCGSGMPLTAVDLLGYTLMSVSTLFAAGAIVGNRPLRWALVANGLLAPFLILQLAWPGLIWIGALWLVTFPLAMGLLAAHLRRTGG</sequence>
<keyword evidence="1" id="KW-1133">Transmembrane helix</keyword>
<feature type="transmembrane region" description="Helical" evidence="1">
    <location>
        <begin position="71"/>
        <end position="93"/>
    </location>
</feature>
<keyword evidence="3" id="KW-1185">Reference proteome</keyword>
<dbReference type="Proteomes" id="UP000553963">
    <property type="component" value="Unassembled WGS sequence"/>
</dbReference>
<dbReference type="EMBL" id="JACIDS010000001">
    <property type="protein sequence ID" value="MBB3929826.1"/>
    <property type="molecule type" value="Genomic_DNA"/>
</dbReference>
<feature type="transmembrane region" description="Helical" evidence="1">
    <location>
        <begin position="41"/>
        <end position="59"/>
    </location>
</feature>
<reference evidence="2 3" key="1">
    <citation type="submission" date="2020-08" db="EMBL/GenBank/DDBJ databases">
        <title>Genomic Encyclopedia of Type Strains, Phase IV (KMG-IV): sequencing the most valuable type-strain genomes for metagenomic binning, comparative biology and taxonomic classification.</title>
        <authorList>
            <person name="Goeker M."/>
        </authorList>
    </citation>
    <scope>NUCLEOTIDE SEQUENCE [LARGE SCALE GENOMIC DNA]</scope>
    <source>
        <strain evidence="2 3">DSM 25966</strain>
    </source>
</reference>
<organism evidence="2 3">
    <name type="scientific">Kaistia hirudinis</name>
    <dbReference type="NCBI Taxonomy" id="1293440"/>
    <lineage>
        <taxon>Bacteria</taxon>
        <taxon>Pseudomonadati</taxon>
        <taxon>Pseudomonadota</taxon>
        <taxon>Alphaproteobacteria</taxon>
        <taxon>Hyphomicrobiales</taxon>
        <taxon>Kaistiaceae</taxon>
        <taxon>Kaistia</taxon>
    </lineage>
</organism>
<comment type="caution">
    <text evidence="2">The sequence shown here is derived from an EMBL/GenBank/DDBJ whole genome shotgun (WGS) entry which is preliminary data.</text>
</comment>
<evidence type="ECO:0000256" key="1">
    <source>
        <dbReference type="SAM" id="Phobius"/>
    </source>
</evidence>
<gene>
    <name evidence="2" type="ORF">GGR25_000845</name>
</gene>
<evidence type="ECO:0000313" key="2">
    <source>
        <dbReference type="EMBL" id="MBB3929826.1"/>
    </source>
</evidence>
<feature type="transmembrane region" description="Helical" evidence="1">
    <location>
        <begin position="127"/>
        <end position="145"/>
    </location>
</feature>
<accession>A0A840AN29</accession>